<sequence length="109" mass="12343">MGQLEQINVELPRAQWGLIVIGNFLLWWSAIGSLRKKSKTFTSLVDDLYEKNDDYKYSLHNPEKPVQNVERHKLITPAAAGAKRPAQTPLPYQPAPAMRSARCGNGRRK</sequence>
<reference evidence="3 4" key="1">
    <citation type="submission" date="2024-09" db="EMBL/GenBank/DDBJ databases">
        <title>Rethinking Asexuality: The Enigmatic Case of Functional Sexual Genes in Lepraria (Stereocaulaceae).</title>
        <authorList>
            <person name="Doellman M."/>
            <person name="Sun Y."/>
            <person name="Barcenas-Pena A."/>
            <person name="Lumbsch H.T."/>
            <person name="Grewe F."/>
        </authorList>
    </citation>
    <scope>NUCLEOTIDE SEQUENCE [LARGE SCALE GENOMIC DNA]</scope>
    <source>
        <strain evidence="3 4">Grewe 0041</strain>
    </source>
</reference>
<comment type="caution">
    <text evidence="3">The sequence shown here is derived from an EMBL/GenBank/DDBJ whole genome shotgun (WGS) entry which is preliminary data.</text>
</comment>
<gene>
    <name evidence="3" type="ORF">ABVK25_007968</name>
</gene>
<proteinExistence type="predicted"/>
<evidence type="ECO:0000313" key="4">
    <source>
        <dbReference type="Proteomes" id="UP001590951"/>
    </source>
</evidence>
<keyword evidence="2" id="KW-0812">Transmembrane</keyword>
<keyword evidence="2" id="KW-0472">Membrane</keyword>
<accession>A0ABR4B3G1</accession>
<evidence type="ECO:0000313" key="3">
    <source>
        <dbReference type="EMBL" id="KAL2051812.1"/>
    </source>
</evidence>
<evidence type="ECO:0000256" key="2">
    <source>
        <dbReference type="SAM" id="Phobius"/>
    </source>
</evidence>
<keyword evidence="2" id="KW-1133">Transmembrane helix</keyword>
<dbReference type="Proteomes" id="UP001590951">
    <property type="component" value="Unassembled WGS sequence"/>
</dbReference>
<organism evidence="3 4">
    <name type="scientific">Lepraria finkii</name>
    <dbReference type="NCBI Taxonomy" id="1340010"/>
    <lineage>
        <taxon>Eukaryota</taxon>
        <taxon>Fungi</taxon>
        <taxon>Dikarya</taxon>
        <taxon>Ascomycota</taxon>
        <taxon>Pezizomycotina</taxon>
        <taxon>Lecanoromycetes</taxon>
        <taxon>OSLEUM clade</taxon>
        <taxon>Lecanoromycetidae</taxon>
        <taxon>Lecanorales</taxon>
        <taxon>Lecanorineae</taxon>
        <taxon>Stereocaulaceae</taxon>
        <taxon>Lepraria</taxon>
    </lineage>
</organism>
<name>A0ABR4B3G1_9LECA</name>
<evidence type="ECO:0000256" key="1">
    <source>
        <dbReference type="SAM" id="MobiDB-lite"/>
    </source>
</evidence>
<feature type="transmembrane region" description="Helical" evidence="2">
    <location>
        <begin position="14"/>
        <end position="34"/>
    </location>
</feature>
<feature type="region of interest" description="Disordered" evidence="1">
    <location>
        <begin position="77"/>
        <end position="109"/>
    </location>
</feature>
<keyword evidence="4" id="KW-1185">Reference proteome</keyword>
<dbReference type="EMBL" id="JBHFEH010000032">
    <property type="protein sequence ID" value="KAL2051812.1"/>
    <property type="molecule type" value="Genomic_DNA"/>
</dbReference>
<protein>
    <submittedName>
        <fullName evidence="3">Uncharacterized protein</fullName>
    </submittedName>
</protein>